<gene>
    <name evidence="2" type="ORF">BT62DRAFT_1009842</name>
</gene>
<name>A0A9P7VLU8_9AGAR</name>
<evidence type="ECO:0000256" key="1">
    <source>
        <dbReference type="SAM" id="MobiDB-lite"/>
    </source>
</evidence>
<dbReference type="AlphaFoldDB" id="A0A9P7VLU8"/>
<reference evidence="2" key="1">
    <citation type="submission" date="2020-11" db="EMBL/GenBank/DDBJ databases">
        <title>Adaptations for nitrogen fixation in a non-lichenized fungal sporocarp promotes dispersal by wood-feeding termites.</title>
        <authorList>
            <consortium name="DOE Joint Genome Institute"/>
            <person name="Koch R.A."/>
            <person name="Yoon G."/>
            <person name="Arayal U."/>
            <person name="Lail K."/>
            <person name="Amirebrahimi M."/>
            <person name="Labutti K."/>
            <person name="Lipzen A."/>
            <person name="Riley R."/>
            <person name="Barry K."/>
            <person name="Henrissat B."/>
            <person name="Grigoriev I.V."/>
            <person name="Herr J.R."/>
            <person name="Aime M.C."/>
        </authorList>
    </citation>
    <scope>NUCLEOTIDE SEQUENCE</scope>
    <source>
        <strain evidence="2">MCA 3950</strain>
    </source>
</reference>
<dbReference type="RefSeq" id="XP_043036342.1">
    <property type="nucleotide sequence ID" value="XM_043177588.1"/>
</dbReference>
<organism evidence="2 3">
    <name type="scientific">Guyanagaster necrorhizus</name>
    <dbReference type="NCBI Taxonomy" id="856835"/>
    <lineage>
        <taxon>Eukaryota</taxon>
        <taxon>Fungi</taxon>
        <taxon>Dikarya</taxon>
        <taxon>Basidiomycota</taxon>
        <taxon>Agaricomycotina</taxon>
        <taxon>Agaricomycetes</taxon>
        <taxon>Agaricomycetidae</taxon>
        <taxon>Agaricales</taxon>
        <taxon>Marasmiineae</taxon>
        <taxon>Physalacriaceae</taxon>
        <taxon>Guyanagaster</taxon>
    </lineage>
</organism>
<comment type="caution">
    <text evidence="2">The sequence shown here is derived from an EMBL/GenBank/DDBJ whole genome shotgun (WGS) entry which is preliminary data.</text>
</comment>
<keyword evidence="3" id="KW-1185">Reference proteome</keyword>
<evidence type="ECO:0000313" key="2">
    <source>
        <dbReference type="EMBL" id="KAG7442842.1"/>
    </source>
</evidence>
<feature type="region of interest" description="Disordered" evidence="1">
    <location>
        <begin position="140"/>
        <end position="165"/>
    </location>
</feature>
<dbReference type="OrthoDB" id="2925278at2759"/>
<accession>A0A9P7VLU8</accession>
<feature type="compositionally biased region" description="Basic and acidic residues" evidence="1">
    <location>
        <begin position="140"/>
        <end position="159"/>
    </location>
</feature>
<dbReference type="EMBL" id="MU250548">
    <property type="protein sequence ID" value="KAG7442842.1"/>
    <property type="molecule type" value="Genomic_DNA"/>
</dbReference>
<protein>
    <submittedName>
        <fullName evidence="2">Uncharacterized protein</fullName>
    </submittedName>
</protein>
<sequence length="174" mass="19752">MSGNWRCSEPSTCLPWKNSPSNFSGRPGNAEDTFHDFLERSSSPIKKLKLALNTHYIDFTRTFDMAFRVTQLDIALPSPIAAISFFRALVPIRDGNGVLPELQSLKANYSRKNSHTYYITTPLDNSRMSLRTRLEDVSDLPDHFSTKDEKGSKSNHRDGGQTTRPVIRHFDLYG</sequence>
<dbReference type="Proteomes" id="UP000812287">
    <property type="component" value="Unassembled WGS sequence"/>
</dbReference>
<proteinExistence type="predicted"/>
<evidence type="ECO:0000313" key="3">
    <source>
        <dbReference type="Proteomes" id="UP000812287"/>
    </source>
</evidence>
<dbReference type="GeneID" id="66099875"/>